<gene>
    <name evidence="1" type="ORF">CLNEO_08410</name>
</gene>
<name>A0A136WGH8_9FIRM</name>
<dbReference type="AlphaFoldDB" id="A0A136WGH8"/>
<dbReference type="RefSeq" id="WP_066084996.1">
    <property type="nucleotide sequence ID" value="NZ_LRVM01000002.1"/>
</dbReference>
<reference evidence="1 2" key="1">
    <citation type="submission" date="2016-01" db="EMBL/GenBank/DDBJ databases">
        <title>Genome sequence of Clostridium neopropionicum X4, DSM-3847.</title>
        <authorList>
            <person name="Poehlein A."/>
            <person name="Beck M.H."/>
            <person name="Bengelsdorf F.R."/>
            <person name="Daniel R."/>
            <person name="Duerre P."/>
        </authorList>
    </citation>
    <scope>NUCLEOTIDE SEQUENCE [LARGE SCALE GENOMIC DNA]</scope>
    <source>
        <strain evidence="1 2">DSM-3847</strain>
    </source>
</reference>
<evidence type="ECO:0000313" key="1">
    <source>
        <dbReference type="EMBL" id="KXL53615.1"/>
    </source>
</evidence>
<dbReference type="EMBL" id="LRVM01000002">
    <property type="protein sequence ID" value="KXL53615.1"/>
    <property type="molecule type" value="Genomic_DNA"/>
</dbReference>
<sequence length="121" mass="14288">MKIENLLENIGLDFKIVDETKKLKIIKIPSKLHICFMIQKGNQFLIDRETFEYLDANSLPYCLLLQDITKNKYYYISLEKENNWIKSCFAGCDKEEIYLGKQVLNAQIQLEELGKKLSKYK</sequence>
<dbReference type="STRING" id="36847.CLNEO_08410"/>
<protein>
    <submittedName>
        <fullName evidence="1">Uncharacterized protein</fullName>
    </submittedName>
</protein>
<evidence type="ECO:0000313" key="2">
    <source>
        <dbReference type="Proteomes" id="UP000070539"/>
    </source>
</evidence>
<organism evidence="1 2">
    <name type="scientific">Anaerotignum neopropionicum</name>
    <dbReference type="NCBI Taxonomy" id="36847"/>
    <lineage>
        <taxon>Bacteria</taxon>
        <taxon>Bacillati</taxon>
        <taxon>Bacillota</taxon>
        <taxon>Clostridia</taxon>
        <taxon>Lachnospirales</taxon>
        <taxon>Anaerotignaceae</taxon>
        <taxon>Anaerotignum</taxon>
    </lineage>
</organism>
<keyword evidence="2" id="KW-1185">Reference proteome</keyword>
<dbReference type="Proteomes" id="UP000070539">
    <property type="component" value="Unassembled WGS sequence"/>
</dbReference>
<accession>A0A136WGH8</accession>
<comment type="caution">
    <text evidence="1">The sequence shown here is derived from an EMBL/GenBank/DDBJ whole genome shotgun (WGS) entry which is preliminary data.</text>
</comment>
<dbReference type="OrthoDB" id="9964314at2"/>
<proteinExistence type="predicted"/>